<proteinExistence type="predicted"/>
<organism evidence="1 2">
    <name type="scientific">Caerostris extrusa</name>
    <name type="common">Bark spider</name>
    <name type="synonym">Caerostris bankana</name>
    <dbReference type="NCBI Taxonomy" id="172846"/>
    <lineage>
        <taxon>Eukaryota</taxon>
        <taxon>Metazoa</taxon>
        <taxon>Ecdysozoa</taxon>
        <taxon>Arthropoda</taxon>
        <taxon>Chelicerata</taxon>
        <taxon>Arachnida</taxon>
        <taxon>Araneae</taxon>
        <taxon>Araneomorphae</taxon>
        <taxon>Entelegynae</taxon>
        <taxon>Araneoidea</taxon>
        <taxon>Araneidae</taxon>
        <taxon>Caerostris</taxon>
    </lineage>
</organism>
<dbReference type="Proteomes" id="UP001054945">
    <property type="component" value="Unassembled WGS sequence"/>
</dbReference>
<gene>
    <name evidence="1" type="ORF">CEXT_453151</name>
</gene>
<reference evidence="1 2" key="1">
    <citation type="submission" date="2021-06" db="EMBL/GenBank/DDBJ databases">
        <title>Caerostris extrusa draft genome.</title>
        <authorList>
            <person name="Kono N."/>
            <person name="Arakawa K."/>
        </authorList>
    </citation>
    <scope>NUCLEOTIDE SEQUENCE [LARGE SCALE GENOMIC DNA]</scope>
</reference>
<name>A0AAV4PK00_CAEEX</name>
<comment type="caution">
    <text evidence="1">The sequence shown here is derived from an EMBL/GenBank/DDBJ whole genome shotgun (WGS) entry which is preliminary data.</text>
</comment>
<keyword evidence="2" id="KW-1185">Reference proteome</keyword>
<sequence>MFASKREKERERVSSNIDLKSNNGCCGLRALFLYFQVLCREGLLLLSPVRMGWDFRGNCGRERAFETRKQSFAEKVAAAKSCTHGMGIWWKLWERESLQSRVFAAMSCKHGMGFWWKLWEREHLKPVNKWKMNRRLASIYSNLTQRLPLAEIRSTDLVKSIKCQEVLRLEN</sequence>
<evidence type="ECO:0000313" key="2">
    <source>
        <dbReference type="Proteomes" id="UP001054945"/>
    </source>
</evidence>
<accession>A0AAV4PK00</accession>
<dbReference type="AlphaFoldDB" id="A0AAV4PK00"/>
<protein>
    <submittedName>
        <fullName evidence="1">Uncharacterized protein</fullName>
    </submittedName>
</protein>
<evidence type="ECO:0000313" key="1">
    <source>
        <dbReference type="EMBL" id="GIX96994.1"/>
    </source>
</evidence>
<dbReference type="EMBL" id="BPLR01004726">
    <property type="protein sequence ID" value="GIX96994.1"/>
    <property type="molecule type" value="Genomic_DNA"/>
</dbReference>